<dbReference type="InterPro" id="IPR029787">
    <property type="entry name" value="Nucleotide_cyclase"/>
</dbReference>
<dbReference type="SMART" id="SM00267">
    <property type="entry name" value="GGDEF"/>
    <property type="match status" value="1"/>
</dbReference>
<evidence type="ECO:0000256" key="2">
    <source>
        <dbReference type="ARBA" id="ARBA00034247"/>
    </source>
</evidence>
<evidence type="ECO:0000313" key="6">
    <source>
        <dbReference type="Proteomes" id="UP000004848"/>
    </source>
</evidence>
<feature type="transmembrane region" description="Helical" evidence="3">
    <location>
        <begin position="36"/>
        <end position="58"/>
    </location>
</feature>
<dbReference type="EC" id="2.7.7.65" evidence="1"/>
<dbReference type="InterPro" id="IPR000160">
    <property type="entry name" value="GGDEF_dom"/>
</dbReference>
<comment type="catalytic activity">
    <reaction evidence="2">
        <text>2 GTP = 3',3'-c-di-GMP + 2 diphosphate</text>
        <dbReference type="Rhea" id="RHEA:24898"/>
        <dbReference type="ChEBI" id="CHEBI:33019"/>
        <dbReference type="ChEBI" id="CHEBI:37565"/>
        <dbReference type="ChEBI" id="CHEBI:58805"/>
        <dbReference type="EC" id="2.7.7.65"/>
    </reaction>
</comment>
<dbReference type="AlphaFoldDB" id="A0P392"/>
<dbReference type="GeneID" id="68850336"/>
<proteinExistence type="predicted"/>
<keyword evidence="3" id="KW-0472">Membrane</keyword>
<dbReference type="Proteomes" id="UP000004848">
    <property type="component" value="Unassembled WGS sequence"/>
</dbReference>
<dbReference type="PANTHER" id="PTHR45138:SF9">
    <property type="entry name" value="DIGUANYLATE CYCLASE DGCM-RELATED"/>
    <property type="match status" value="1"/>
</dbReference>
<keyword evidence="3" id="KW-1133">Transmembrane helix</keyword>
<dbReference type="GO" id="GO:0052621">
    <property type="term" value="F:diguanylate cyclase activity"/>
    <property type="evidence" value="ECO:0007669"/>
    <property type="project" value="UniProtKB-EC"/>
</dbReference>
<keyword evidence="3" id="KW-0812">Transmembrane</keyword>
<feature type="transmembrane region" description="Helical" evidence="3">
    <location>
        <begin position="104"/>
        <end position="126"/>
    </location>
</feature>
<dbReference type="PANTHER" id="PTHR45138">
    <property type="entry name" value="REGULATORY COMPONENTS OF SENSORY TRANSDUCTION SYSTEM"/>
    <property type="match status" value="1"/>
</dbReference>
<comment type="caution">
    <text evidence="5">The sequence shown here is derived from an EMBL/GenBank/DDBJ whole genome shotgun (WGS) entry which is preliminary data.</text>
</comment>
<sequence length="307" mass="32970">MVNYISFLPVVLSAPKLDGTHTDFPARIRQFWQEKWAPLILLLVSCIAGTLVGGPGAIAFPVPALLWCGLVYPVFPTTILTLCIGVWGLVILSNGLGDSASLQLDVMTLVSIRLGISLVALAPIMLSCVTQNRNALVGRLQYLATHDQLTNVLNRNAFREEAARRLALGTSGFALLMVDLDDFKAVNDTHGHATGDTVLVNFVHRVKNTLPPGSLLGRMGGEEFAVLIPDCRQVDAVAEAENIRQSVGTEPVPAGDGKEVRVTASLGVVAVEHGDADSLDTLLAEADRLCYLAKKRGRNRVEAIEET</sequence>
<protein>
    <recommendedName>
        <fullName evidence="1">diguanylate cyclase</fullName>
        <ecNumber evidence="1">2.7.7.65</ecNumber>
    </recommendedName>
</protein>
<dbReference type="InterPro" id="IPR043128">
    <property type="entry name" value="Rev_trsase/Diguanyl_cyclase"/>
</dbReference>
<dbReference type="OrthoDB" id="9812260at2"/>
<gene>
    <name evidence="5" type="ORF">SIAM614_05236</name>
</gene>
<feature type="domain" description="GGDEF" evidence="4">
    <location>
        <begin position="171"/>
        <end position="306"/>
    </location>
</feature>
<evidence type="ECO:0000259" key="4">
    <source>
        <dbReference type="PROSITE" id="PS50887"/>
    </source>
</evidence>
<accession>A0P392</accession>
<organism evidence="5 6">
    <name type="scientific">Roseibium aggregatum (strain ATCC 25650 / DSM 13394 / JCM 20685 / NBRC 16684 / NCIMB 2208 / IAM 12614 / B1)</name>
    <name type="common">Stappia aggregata</name>
    <dbReference type="NCBI Taxonomy" id="384765"/>
    <lineage>
        <taxon>Bacteria</taxon>
        <taxon>Pseudomonadati</taxon>
        <taxon>Pseudomonadota</taxon>
        <taxon>Alphaproteobacteria</taxon>
        <taxon>Hyphomicrobiales</taxon>
        <taxon>Stappiaceae</taxon>
        <taxon>Roseibium</taxon>
    </lineage>
</organism>
<dbReference type="InterPro" id="IPR050469">
    <property type="entry name" value="Diguanylate_Cyclase"/>
</dbReference>
<dbReference type="NCBIfam" id="TIGR00254">
    <property type="entry name" value="GGDEF"/>
    <property type="match status" value="1"/>
</dbReference>
<dbReference type="RefSeq" id="WP_006939986.1">
    <property type="nucleotide sequence ID" value="NZ_AAUW01000030.1"/>
</dbReference>
<dbReference type="FunFam" id="3.30.70.270:FF:000001">
    <property type="entry name" value="Diguanylate cyclase domain protein"/>
    <property type="match status" value="1"/>
</dbReference>
<name>A0P392_ROSAI</name>
<dbReference type="PROSITE" id="PS50887">
    <property type="entry name" value="GGDEF"/>
    <property type="match status" value="1"/>
</dbReference>
<evidence type="ECO:0000256" key="3">
    <source>
        <dbReference type="SAM" id="Phobius"/>
    </source>
</evidence>
<dbReference type="EMBL" id="AAUW01000030">
    <property type="protein sequence ID" value="EAV40445.1"/>
    <property type="molecule type" value="Genomic_DNA"/>
</dbReference>
<dbReference type="CDD" id="cd01949">
    <property type="entry name" value="GGDEF"/>
    <property type="match status" value="1"/>
</dbReference>
<evidence type="ECO:0000256" key="1">
    <source>
        <dbReference type="ARBA" id="ARBA00012528"/>
    </source>
</evidence>
<dbReference type="Pfam" id="PF00990">
    <property type="entry name" value="GGDEF"/>
    <property type="match status" value="1"/>
</dbReference>
<reference evidence="5 6" key="1">
    <citation type="submission" date="2006-05" db="EMBL/GenBank/DDBJ databases">
        <authorList>
            <person name="King G."/>
            <person name="Ferriera S."/>
            <person name="Johnson J."/>
            <person name="Kravitz S."/>
            <person name="Beeson K."/>
            <person name="Sutton G."/>
            <person name="Rogers Y.-H."/>
            <person name="Friedman R."/>
            <person name="Frazier M."/>
            <person name="Venter J.C."/>
        </authorList>
    </citation>
    <scope>NUCLEOTIDE SEQUENCE [LARGE SCALE GENOMIC DNA]</scope>
    <source>
        <strain evidence="6">ATCC 25650 / DSM 13394 / JCM 20685 / NBRC 16684 / NCIMB 2208 / IAM 12614 / B1</strain>
    </source>
</reference>
<evidence type="ECO:0000313" key="5">
    <source>
        <dbReference type="EMBL" id="EAV40445.1"/>
    </source>
</evidence>
<feature type="transmembrane region" description="Helical" evidence="3">
    <location>
        <begin position="64"/>
        <end position="92"/>
    </location>
</feature>
<dbReference type="Gene3D" id="3.30.70.270">
    <property type="match status" value="1"/>
</dbReference>
<dbReference type="SUPFAM" id="SSF55073">
    <property type="entry name" value="Nucleotide cyclase"/>
    <property type="match status" value="1"/>
</dbReference>
<dbReference type="eggNOG" id="COG3706">
    <property type="taxonomic scope" value="Bacteria"/>
</dbReference>